<evidence type="ECO:0000259" key="7">
    <source>
        <dbReference type="PROSITE" id="PS50192"/>
    </source>
</evidence>
<dbReference type="AlphaFoldDB" id="A0A7R8YTK5"/>
<accession>A0A7R8YTK5</accession>
<protein>
    <recommendedName>
        <fullName evidence="7">t-SNARE coiled-coil homology domain-containing protein</fullName>
    </recommendedName>
</protein>
<dbReference type="Pfam" id="PF05739">
    <property type="entry name" value="SNARE"/>
    <property type="match status" value="1"/>
</dbReference>
<dbReference type="GO" id="GO:0031201">
    <property type="term" value="C:SNARE complex"/>
    <property type="evidence" value="ECO:0007669"/>
    <property type="project" value="TreeGrafter"/>
</dbReference>
<dbReference type="PANTHER" id="PTHR19957">
    <property type="entry name" value="SYNTAXIN"/>
    <property type="match status" value="1"/>
</dbReference>
<dbReference type="InterPro" id="IPR000727">
    <property type="entry name" value="T_SNARE_dom"/>
</dbReference>
<dbReference type="GO" id="GO:0005484">
    <property type="term" value="F:SNAP receptor activity"/>
    <property type="evidence" value="ECO:0007669"/>
    <property type="project" value="TreeGrafter"/>
</dbReference>
<dbReference type="GO" id="GO:0048278">
    <property type="term" value="P:vesicle docking"/>
    <property type="evidence" value="ECO:0007669"/>
    <property type="project" value="TreeGrafter"/>
</dbReference>
<gene>
    <name evidence="8" type="ORF">HERILL_LOCUS4898</name>
</gene>
<dbReference type="Gene3D" id="1.20.5.110">
    <property type="match status" value="1"/>
</dbReference>
<organism evidence="8 9">
    <name type="scientific">Hermetia illucens</name>
    <name type="common">Black soldier fly</name>
    <dbReference type="NCBI Taxonomy" id="343691"/>
    <lineage>
        <taxon>Eukaryota</taxon>
        <taxon>Metazoa</taxon>
        <taxon>Ecdysozoa</taxon>
        <taxon>Arthropoda</taxon>
        <taxon>Hexapoda</taxon>
        <taxon>Insecta</taxon>
        <taxon>Pterygota</taxon>
        <taxon>Neoptera</taxon>
        <taxon>Endopterygota</taxon>
        <taxon>Diptera</taxon>
        <taxon>Brachycera</taxon>
        <taxon>Stratiomyomorpha</taxon>
        <taxon>Stratiomyidae</taxon>
        <taxon>Hermetiinae</taxon>
        <taxon>Hermetia</taxon>
    </lineage>
</organism>
<keyword evidence="6" id="KW-0812">Transmembrane</keyword>
<dbReference type="SUPFAM" id="SSF47661">
    <property type="entry name" value="t-snare proteins"/>
    <property type="match status" value="1"/>
</dbReference>
<evidence type="ECO:0000313" key="9">
    <source>
        <dbReference type="Proteomes" id="UP000594454"/>
    </source>
</evidence>
<name>A0A7R8YTK5_HERIL</name>
<comment type="subcellular location">
    <subcellularLocation>
        <location evidence="1">Membrane</location>
    </subcellularLocation>
</comment>
<dbReference type="OMA" id="SAWQDQD"/>
<dbReference type="FunCoup" id="A0A7R8YTK5">
    <property type="interactions" value="693"/>
</dbReference>
<keyword evidence="9" id="KW-1185">Reference proteome</keyword>
<dbReference type="InterPro" id="IPR045242">
    <property type="entry name" value="Syntaxin"/>
</dbReference>
<dbReference type="Proteomes" id="UP000594454">
    <property type="component" value="Chromosome 2"/>
</dbReference>
<dbReference type="GO" id="GO:0006886">
    <property type="term" value="P:intracellular protein transport"/>
    <property type="evidence" value="ECO:0007669"/>
    <property type="project" value="TreeGrafter"/>
</dbReference>
<feature type="domain" description="T-SNARE coiled-coil homology" evidence="7">
    <location>
        <begin position="144"/>
        <end position="206"/>
    </location>
</feature>
<dbReference type="OrthoDB" id="428895at2759"/>
<dbReference type="EMBL" id="LR899010">
    <property type="protein sequence ID" value="CAD7081809.1"/>
    <property type="molecule type" value="Genomic_DNA"/>
</dbReference>
<keyword evidence="4" id="KW-0175">Coiled coil</keyword>
<evidence type="ECO:0000256" key="6">
    <source>
        <dbReference type="SAM" id="Phobius"/>
    </source>
</evidence>
<reference evidence="8 9" key="1">
    <citation type="submission" date="2020-11" db="EMBL/GenBank/DDBJ databases">
        <authorList>
            <person name="Wallbank WR R."/>
            <person name="Pardo Diaz C."/>
            <person name="Kozak K."/>
            <person name="Martin S."/>
            <person name="Jiggins C."/>
            <person name="Moest M."/>
            <person name="Warren A I."/>
            <person name="Generalovic N T."/>
            <person name="Byers J.R.P. K."/>
            <person name="Montejo-Kovacevich G."/>
            <person name="Yen C E."/>
        </authorList>
    </citation>
    <scope>NUCLEOTIDE SEQUENCE [LARGE SCALE GENOMIC DNA]</scope>
</reference>
<evidence type="ECO:0000256" key="2">
    <source>
        <dbReference type="ARBA" id="ARBA00009063"/>
    </source>
</evidence>
<dbReference type="PANTHER" id="PTHR19957:SF124">
    <property type="entry name" value="SYNTAXIN-8"/>
    <property type="match status" value="1"/>
</dbReference>
<dbReference type="GO" id="GO:0006906">
    <property type="term" value="P:vesicle fusion"/>
    <property type="evidence" value="ECO:0007669"/>
    <property type="project" value="TreeGrafter"/>
</dbReference>
<dbReference type="PROSITE" id="PS50192">
    <property type="entry name" value="T_SNARE"/>
    <property type="match status" value="1"/>
</dbReference>
<keyword evidence="5 6" id="KW-0472">Membrane</keyword>
<evidence type="ECO:0000256" key="4">
    <source>
        <dbReference type="ARBA" id="ARBA00023054"/>
    </source>
</evidence>
<dbReference type="SUPFAM" id="SSF58038">
    <property type="entry name" value="SNARE fusion complex"/>
    <property type="match status" value="1"/>
</dbReference>
<dbReference type="GO" id="GO:0000149">
    <property type="term" value="F:SNARE binding"/>
    <property type="evidence" value="ECO:0007669"/>
    <property type="project" value="TreeGrafter"/>
</dbReference>
<evidence type="ECO:0000256" key="5">
    <source>
        <dbReference type="ARBA" id="ARBA00023136"/>
    </source>
</evidence>
<keyword evidence="3" id="KW-0813">Transport</keyword>
<dbReference type="SMART" id="SM00397">
    <property type="entry name" value="t_SNARE"/>
    <property type="match status" value="1"/>
</dbReference>
<dbReference type="InterPro" id="IPR041875">
    <property type="entry name" value="Syntaxin-8_SNARE"/>
</dbReference>
<keyword evidence="6" id="KW-1133">Transmembrane helix</keyword>
<dbReference type="InterPro" id="IPR010989">
    <property type="entry name" value="SNARE"/>
</dbReference>
<proteinExistence type="inferred from homology"/>
<sequence>MSLVDVDSWLTEYEACERLSHSIQSQLVQRDNQPKLSEEYYRISGKIRIQLKQFSTELGQLKAKLDFSSQKSTLTFEELERRQRQLEGVQSKLNQLQNKFKATGQADRNALLSSGSSRLWEEDDDVAIIDPNTQTVDDLRRTQVRIIEDQDRGLETLSHSIARQKQLASQLNGEVEQQNDIIDTLADSMENTNTRVSSETRNVGLVSRQDKTWGYWTVIVILFIAICIVALI</sequence>
<feature type="transmembrane region" description="Helical" evidence="6">
    <location>
        <begin position="213"/>
        <end position="231"/>
    </location>
</feature>
<dbReference type="CDD" id="cd15852">
    <property type="entry name" value="SNARE_Syntaxin8"/>
    <property type="match status" value="1"/>
</dbReference>
<evidence type="ECO:0000313" key="8">
    <source>
        <dbReference type="EMBL" id="CAD7081809.1"/>
    </source>
</evidence>
<dbReference type="InParanoid" id="A0A7R8YTK5"/>
<comment type="similarity">
    <text evidence="2">Belongs to the syntaxin family.</text>
</comment>
<dbReference type="GO" id="GO:0012505">
    <property type="term" value="C:endomembrane system"/>
    <property type="evidence" value="ECO:0007669"/>
    <property type="project" value="TreeGrafter"/>
</dbReference>
<evidence type="ECO:0000256" key="1">
    <source>
        <dbReference type="ARBA" id="ARBA00004370"/>
    </source>
</evidence>
<evidence type="ECO:0000256" key="3">
    <source>
        <dbReference type="ARBA" id="ARBA00022448"/>
    </source>
</evidence>